<comment type="caution">
    <text evidence="3">The sequence shown here is derived from an EMBL/GenBank/DDBJ whole genome shotgun (WGS) entry which is preliminary data.</text>
</comment>
<keyword evidence="2" id="KW-1133">Transmembrane helix</keyword>
<feature type="compositionally biased region" description="Polar residues" evidence="1">
    <location>
        <begin position="59"/>
        <end position="76"/>
    </location>
</feature>
<dbReference type="AlphaFoldDB" id="A0AAD9EBE1"/>
<protein>
    <submittedName>
        <fullName evidence="3">Uncharacterized protein</fullName>
    </submittedName>
</protein>
<gene>
    <name evidence="3" type="ORF">CCHR01_15454</name>
</gene>
<keyword evidence="2" id="KW-0812">Transmembrane</keyword>
<organism evidence="3 4">
    <name type="scientific">Colletotrichum chrysophilum</name>
    <dbReference type="NCBI Taxonomy" id="1836956"/>
    <lineage>
        <taxon>Eukaryota</taxon>
        <taxon>Fungi</taxon>
        <taxon>Dikarya</taxon>
        <taxon>Ascomycota</taxon>
        <taxon>Pezizomycotina</taxon>
        <taxon>Sordariomycetes</taxon>
        <taxon>Hypocreomycetidae</taxon>
        <taxon>Glomerellales</taxon>
        <taxon>Glomerellaceae</taxon>
        <taxon>Colletotrichum</taxon>
        <taxon>Colletotrichum gloeosporioides species complex</taxon>
    </lineage>
</organism>
<feature type="transmembrane region" description="Helical" evidence="2">
    <location>
        <begin position="20"/>
        <end position="48"/>
    </location>
</feature>
<evidence type="ECO:0000256" key="2">
    <source>
        <dbReference type="SAM" id="Phobius"/>
    </source>
</evidence>
<dbReference type="Proteomes" id="UP001243330">
    <property type="component" value="Unassembled WGS sequence"/>
</dbReference>
<reference evidence="3" key="1">
    <citation type="submission" date="2023-01" db="EMBL/GenBank/DDBJ databases">
        <title>Colletotrichum chrysophilum M932 genome sequence.</title>
        <authorList>
            <person name="Baroncelli R."/>
        </authorList>
    </citation>
    <scope>NUCLEOTIDE SEQUENCE</scope>
    <source>
        <strain evidence="3">M932</strain>
    </source>
</reference>
<keyword evidence="2" id="KW-0472">Membrane</keyword>
<evidence type="ECO:0000313" key="3">
    <source>
        <dbReference type="EMBL" id="KAK1841923.1"/>
    </source>
</evidence>
<name>A0AAD9EBE1_9PEZI</name>
<accession>A0AAD9EBE1</accession>
<keyword evidence="4" id="KW-1185">Reference proteome</keyword>
<evidence type="ECO:0000313" key="4">
    <source>
        <dbReference type="Proteomes" id="UP001243330"/>
    </source>
</evidence>
<sequence length="210" mass="22572">MLIPSLTHVSIASRPSTSQAALFSLIALLSAPLNLNLASFITTLLLTVTVNKRTRTRINVSVSSDEPPNQPKSTGNKAARPSSTTTFPTTSRVPARLSLHFPSHKTTDHALGFPLVQLRKHNQTVYGTGHPRPYPVPPTLTVPSLLLQSHHASDPPGPPAILVRLPPPRHCLRSLCSALFVPITTNFSRPGLFLSQATASRPSLQPTPST</sequence>
<feature type="compositionally biased region" description="Low complexity" evidence="1">
    <location>
        <begin position="78"/>
        <end position="91"/>
    </location>
</feature>
<feature type="region of interest" description="Disordered" evidence="1">
    <location>
        <begin position="59"/>
        <end position="91"/>
    </location>
</feature>
<evidence type="ECO:0000256" key="1">
    <source>
        <dbReference type="SAM" id="MobiDB-lite"/>
    </source>
</evidence>
<proteinExistence type="predicted"/>
<dbReference type="EMBL" id="JAQOWY010000447">
    <property type="protein sequence ID" value="KAK1841923.1"/>
    <property type="molecule type" value="Genomic_DNA"/>
</dbReference>